<feature type="transmembrane region" description="Helical" evidence="7">
    <location>
        <begin position="525"/>
        <end position="544"/>
    </location>
</feature>
<comment type="similarity">
    <text evidence="2">Belongs to the multi antimicrobial extrusion (MATE) (TC 2.A.66.1) family.</text>
</comment>
<dbReference type="OrthoDB" id="2126698at2759"/>
<feature type="transmembrane region" description="Helical" evidence="7">
    <location>
        <begin position="413"/>
        <end position="435"/>
    </location>
</feature>
<evidence type="ECO:0000313" key="9">
    <source>
        <dbReference type="Proteomes" id="UP000093000"/>
    </source>
</evidence>
<dbReference type="GO" id="GO:1990961">
    <property type="term" value="P:xenobiotic detoxification by transmembrane export across the plasma membrane"/>
    <property type="evidence" value="ECO:0007669"/>
    <property type="project" value="InterPro"/>
</dbReference>
<reference evidence="8 9" key="1">
    <citation type="submission" date="2016-03" db="EMBL/GenBank/DDBJ databases">
        <title>Choanephora cucurbitarum.</title>
        <authorList>
            <person name="Min B."/>
            <person name="Park H."/>
            <person name="Park J.-H."/>
            <person name="Shin H.-D."/>
            <person name="Choi I.-G."/>
        </authorList>
    </citation>
    <scope>NUCLEOTIDE SEQUENCE [LARGE SCALE GENOMIC DNA]</scope>
    <source>
        <strain evidence="8 9">KUS-F28377</strain>
    </source>
</reference>
<keyword evidence="5 7" id="KW-0472">Membrane</keyword>
<gene>
    <name evidence="8" type="ORF">A0J61_09362</name>
</gene>
<accession>A0A1C7N0E5</accession>
<dbReference type="CDD" id="cd13132">
    <property type="entry name" value="MATE_eukaryotic"/>
    <property type="match status" value="1"/>
</dbReference>
<dbReference type="GO" id="GO:0016020">
    <property type="term" value="C:membrane"/>
    <property type="evidence" value="ECO:0007669"/>
    <property type="project" value="UniProtKB-SubCell"/>
</dbReference>
<dbReference type="PANTHER" id="PTHR11206">
    <property type="entry name" value="MULTIDRUG RESISTANCE PROTEIN"/>
    <property type="match status" value="1"/>
</dbReference>
<evidence type="ECO:0000256" key="4">
    <source>
        <dbReference type="ARBA" id="ARBA00022989"/>
    </source>
</evidence>
<feature type="transmembrane region" description="Helical" evidence="7">
    <location>
        <begin position="666"/>
        <end position="686"/>
    </location>
</feature>
<keyword evidence="9" id="KW-1185">Reference proteome</keyword>
<organism evidence="8 9">
    <name type="scientific">Choanephora cucurbitarum</name>
    <dbReference type="NCBI Taxonomy" id="101091"/>
    <lineage>
        <taxon>Eukaryota</taxon>
        <taxon>Fungi</taxon>
        <taxon>Fungi incertae sedis</taxon>
        <taxon>Mucoromycota</taxon>
        <taxon>Mucoromycotina</taxon>
        <taxon>Mucoromycetes</taxon>
        <taxon>Mucorales</taxon>
        <taxon>Mucorineae</taxon>
        <taxon>Choanephoraceae</taxon>
        <taxon>Choanephoroideae</taxon>
        <taxon>Choanephora</taxon>
    </lineage>
</organism>
<keyword evidence="4 7" id="KW-1133">Transmembrane helix</keyword>
<name>A0A1C7N0E5_9FUNG</name>
<dbReference type="InterPro" id="IPR045069">
    <property type="entry name" value="MATE_euk"/>
</dbReference>
<feature type="transmembrane region" description="Helical" evidence="7">
    <location>
        <begin position="384"/>
        <end position="401"/>
    </location>
</feature>
<dbReference type="NCBIfam" id="TIGR00797">
    <property type="entry name" value="matE"/>
    <property type="match status" value="1"/>
</dbReference>
<feature type="region of interest" description="Disordered" evidence="6">
    <location>
        <begin position="1"/>
        <end position="48"/>
    </location>
</feature>
<feature type="transmembrane region" description="Helical" evidence="7">
    <location>
        <begin position="487"/>
        <end position="505"/>
    </location>
</feature>
<dbReference type="GO" id="GO:0015297">
    <property type="term" value="F:antiporter activity"/>
    <property type="evidence" value="ECO:0007669"/>
    <property type="project" value="InterPro"/>
</dbReference>
<feature type="transmembrane region" description="Helical" evidence="7">
    <location>
        <begin position="606"/>
        <end position="627"/>
    </location>
</feature>
<sequence length="716" mass="79315">MQPWADKTSGSSTKTSSLHLDNTLSNVHHNSQSQTQSTGFRTSDKGKEKQYGLFDDRAPMTESSPLSSYFKHPSSSSLQFAAAHENTLDGSEVSAFLNTTNYSDAVHQDDLISDSIAYISHRHQMDTQQALSEKEKLQHHWTAELLAAEDIVAYLQTADYTEDIYGIPLLGQWIKEAQHEIQQGSENTKKAVDRLAMIRSHLVQKAQGNVELAAKNMSHSLRFEEDNISVHSSLSSTPTETTPLIANTNNEKEELSWWSEFCWLLRNALPIVFTFLMQNSLQMASIFTLGHLGSTELAAAALSTMFANVSAWSIAFGTSAALDTLCSQAWTGAKDKTLVGVHLQRALCILSLMFIPIAIVWWNCTKILLSLDQDPELAQLAGTFLRYLMFGAPAFIAFEATKKFLQAQGIMQASTYILMIVSPLNLLMNYAFVYLPPFQFGFAGAPLATACSYWLMLILLICYIRFVDGKQAWGGWTSECLTGWVPFLKLSIPSLLMITAEWWAFEISSLAASYLSTRDLAAQSILLTTCSATYTIPFGISVAASNRVGNALGANHGERARRASIVGYSFAIFFGALNSIFLLSVRSKYGLLFTNDMDVVNLVAEITPLCALFQIADGLSGVCGGIIRGMGRQLFAAWVNLISYYVIALPLGYYLTFVVNWDLYGLWTGLSLALFLVAGGQLAFLLRADYEEEARNTQQRVKIDDKTHQDEHHFIL</sequence>
<dbReference type="InParanoid" id="A0A1C7N0E5"/>
<feature type="transmembrane region" description="Helical" evidence="7">
    <location>
        <begin position="346"/>
        <end position="364"/>
    </location>
</feature>
<dbReference type="AlphaFoldDB" id="A0A1C7N0E5"/>
<protein>
    <submittedName>
        <fullName evidence="8">Putative transporter C11D3.06</fullName>
    </submittedName>
</protein>
<feature type="transmembrane region" description="Helical" evidence="7">
    <location>
        <begin position="447"/>
        <end position="466"/>
    </location>
</feature>
<feature type="compositionally biased region" description="Low complexity" evidence="6">
    <location>
        <begin position="7"/>
        <end position="17"/>
    </location>
</feature>
<feature type="transmembrane region" description="Helical" evidence="7">
    <location>
        <begin position="565"/>
        <end position="586"/>
    </location>
</feature>
<evidence type="ECO:0000256" key="6">
    <source>
        <dbReference type="SAM" id="MobiDB-lite"/>
    </source>
</evidence>
<comment type="caution">
    <text evidence="8">The sequence shown here is derived from an EMBL/GenBank/DDBJ whole genome shotgun (WGS) entry which is preliminary data.</text>
</comment>
<dbReference type="FunCoup" id="A0A1C7N0E5">
    <property type="interactions" value="113"/>
</dbReference>
<proteinExistence type="inferred from homology"/>
<keyword evidence="3 7" id="KW-0812">Transmembrane</keyword>
<dbReference type="EMBL" id="LUGH01000832">
    <property type="protein sequence ID" value="OBZ82590.1"/>
    <property type="molecule type" value="Genomic_DNA"/>
</dbReference>
<comment type="subcellular location">
    <subcellularLocation>
        <location evidence="1">Membrane</location>
        <topology evidence="1">Multi-pass membrane protein</topology>
    </subcellularLocation>
</comment>
<dbReference type="GO" id="GO:0042910">
    <property type="term" value="F:xenobiotic transmembrane transporter activity"/>
    <property type="evidence" value="ECO:0007669"/>
    <property type="project" value="InterPro"/>
</dbReference>
<evidence type="ECO:0000256" key="7">
    <source>
        <dbReference type="SAM" id="Phobius"/>
    </source>
</evidence>
<dbReference type="Pfam" id="PF01554">
    <property type="entry name" value="MatE"/>
    <property type="match status" value="2"/>
</dbReference>
<evidence type="ECO:0000256" key="2">
    <source>
        <dbReference type="ARBA" id="ARBA00010199"/>
    </source>
</evidence>
<dbReference type="STRING" id="101091.A0A1C7N0E5"/>
<evidence type="ECO:0000256" key="3">
    <source>
        <dbReference type="ARBA" id="ARBA00022692"/>
    </source>
</evidence>
<evidence type="ECO:0000256" key="5">
    <source>
        <dbReference type="ARBA" id="ARBA00023136"/>
    </source>
</evidence>
<feature type="transmembrane region" description="Helical" evidence="7">
    <location>
        <begin position="634"/>
        <end position="654"/>
    </location>
</feature>
<dbReference type="InterPro" id="IPR002528">
    <property type="entry name" value="MATE_fam"/>
</dbReference>
<feature type="compositionally biased region" description="Polar residues" evidence="6">
    <location>
        <begin position="18"/>
        <end position="41"/>
    </location>
</feature>
<evidence type="ECO:0000256" key="1">
    <source>
        <dbReference type="ARBA" id="ARBA00004141"/>
    </source>
</evidence>
<evidence type="ECO:0000313" key="8">
    <source>
        <dbReference type="EMBL" id="OBZ82590.1"/>
    </source>
</evidence>
<dbReference type="Proteomes" id="UP000093000">
    <property type="component" value="Unassembled WGS sequence"/>
</dbReference>